<accession>A0A160TX77</accession>
<keyword evidence="2" id="KW-0560">Oxidoreductase</keyword>
<dbReference type="PANTHER" id="PTHR30137">
    <property type="entry name" value="LUCIFERASE-LIKE MONOOXYGENASE"/>
    <property type="match status" value="1"/>
</dbReference>
<evidence type="ECO:0000313" key="5">
    <source>
        <dbReference type="EMBL" id="CUS54565.1"/>
    </source>
</evidence>
<dbReference type="Pfam" id="PF00296">
    <property type="entry name" value="Bac_luciferase"/>
    <property type="match status" value="1"/>
</dbReference>
<dbReference type="PANTHER" id="PTHR30137:SF16">
    <property type="entry name" value="BLL0895 PROTEIN"/>
    <property type="match status" value="1"/>
</dbReference>
<dbReference type="InterPro" id="IPR050766">
    <property type="entry name" value="Bact_Lucif_Oxidored"/>
</dbReference>
<protein>
    <submittedName>
        <fullName evidence="5">Luciferase family protein</fullName>
    </submittedName>
</protein>
<name>A0A160TX77_9ZZZZ</name>
<dbReference type="GO" id="GO:0005829">
    <property type="term" value="C:cytosol"/>
    <property type="evidence" value="ECO:0007669"/>
    <property type="project" value="TreeGrafter"/>
</dbReference>
<dbReference type="GO" id="GO:0016705">
    <property type="term" value="F:oxidoreductase activity, acting on paired donors, with incorporation or reduction of molecular oxygen"/>
    <property type="evidence" value="ECO:0007669"/>
    <property type="project" value="InterPro"/>
</dbReference>
<proteinExistence type="predicted"/>
<dbReference type="InterPro" id="IPR036661">
    <property type="entry name" value="Luciferase-like_sf"/>
</dbReference>
<gene>
    <name evidence="5" type="ORF">MGWOODY_XGa853</name>
</gene>
<dbReference type="AlphaFoldDB" id="A0A160TX77"/>
<evidence type="ECO:0000256" key="1">
    <source>
        <dbReference type="ARBA" id="ARBA00022630"/>
    </source>
</evidence>
<organism evidence="5">
    <name type="scientific">hydrothermal vent metagenome</name>
    <dbReference type="NCBI Taxonomy" id="652676"/>
    <lineage>
        <taxon>unclassified sequences</taxon>
        <taxon>metagenomes</taxon>
        <taxon>ecological metagenomes</taxon>
    </lineage>
</organism>
<dbReference type="SUPFAM" id="SSF51679">
    <property type="entry name" value="Bacterial luciferase-like"/>
    <property type="match status" value="1"/>
</dbReference>
<dbReference type="InterPro" id="IPR011251">
    <property type="entry name" value="Luciferase-like_dom"/>
</dbReference>
<dbReference type="EMBL" id="CZRL01000104">
    <property type="protein sequence ID" value="CUS54565.1"/>
    <property type="molecule type" value="Genomic_DNA"/>
</dbReference>
<evidence type="ECO:0000256" key="3">
    <source>
        <dbReference type="ARBA" id="ARBA00023033"/>
    </source>
</evidence>
<evidence type="ECO:0000259" key="4">
    <source>
        <dbReference type="Pfam" id="PF00296"/>
    </source>
</evidence>
<sequence>MELGLFTQPVHRPEKPWDQALAEDREAIILADQLGFSEVWIGEHFTTKAEQIPAPLMFMATLLKEAPSIRFATGVINLPYHNPVVVAAEVAQFDQLSDGRLILGIGPGGLMSDAELFGDKEMPERYRIALEGLELMIKLWQEDAPLSHSGEFYDYSLQQRVWLSHGVGSMAKPVQRPHPPIALAMVGPGGLTAQTIAERSFIPISANFVPIDNLVAQWQDYSKTRQNLGKPADRQIWRVCRNILVADSDAQAEDILADPDGTFAYYYRYIRGVRQIEEFRDKQTEPIETLNELLEVPQALVDCVIAGSASTVLERLIEMTDSLGRFGTLVMVAHDWDDPILWQSSMKRLAEDIMPGLSQHADQLPALD</sequence>
<evidence type="ECO:0000256" key="2">
    <source>
        <dbReference type="ARBA" id="ARBA00023002"/>
    </source>
</evidence>
<reference evidence="5" key="1">
    <citation type="submission" date="2015-10" db="EMBL/GenBank/DDBJ databases">
        <authorList>
            <person name="Gilbert D.G."/>
        </authorList>
    </citation>
    <scope>NUCLEOTIDE SEQUENCE</scope>
</reference>
<dbReference type="Gene3D" id="3.20.20.30">
    <property type="entry name" value="Luciferase-like domain"/>
    <property type="match status" value="1"/>
</dbReference>
<keyword evidence="1" id="KW-0285">Flavoprotein</keyword>
<feature type="domain" description="Luciferase-like" evidence="4">
    <location>
        <begin position="1"/>
        <end position="322"/>
    </location>
</feature>
<dbReference type="GO" id="GO:0004497">
    <property type="term" value="F:monooxygenase activity"/>
    <property type="evidence" value="ECO:0007669"/>
    <property type="project" value="UniProtKB-KW"/>
</dbReference>
<keyword evidence="3" id="KW-0503">Monooxygenase</keyword>